<keyword evidence="1" id="KW-0479">Metal-binding</keyword>
<dbReference type="SMART" id="SM00249">
    <property type="entry name" value="PHD"/>
    <property type="match status" value="1"/>
</dbReference>
<evidence type="ECO:0000256" key="2">
    <source>
        <dbReference type="ARBA" id="ARBA00022771"/>
    </source>
</evidence>
<evidence type="ECO:0000313" key="9">
    <source>
        <dbReference type="Proteomes" id="UP001162131"/>
    </source>
</evidence>
<dbReference type="PROSITE" id="PS01359">
    <property type="entry name" value="ZF_PHD_1"/>
    <property type="match status" value="1"/>
</dbReference>
<evidence type="ECO:0000256" key="5">
    <source>
        <dbReference type="SAM" id="Coils"/>
    </source>
</evidence>
<keyword evidence="3" id="KW-0862">Zinc</keyword>
<dbReference type="PANTHER" id="PTHR47177">
    <property type="entry name" value="F18C1.6 PROTEIN"/>
    <property type="match status" value="1"/>
</dbReference>
<accession>A0AAU9J1F4</accession>
<dbReference type="GO" id="GO:0008270">
    <property type="term" value="F:zinc ion binding"/>
    <property type="evidence" value="ECO:0007669"/>
    <property type="project" value="UniProtKB-KW"/>
</dbReference>
<proteinExistence type="predicted"/>
<feature type="domain" description="PHD-type" evidence="6">
    <location>
        <begin position="102"/>
        <end position="151"/>
    </location>
</feature>
<dbReference type="SMART" id="SM00184">
    <property type="entry name" value="RING"/>
    <property type="match status" value="2"/>
</dbReference>
<gene>
    <name evidence="8" type="ORF">BSTOLATCC_MIC14350</name>
</gene>
<dbReference type="SUPFAM" id="SSF57903">
    <property type="entry name" value="FYVE/PHD zinc finger"/>
    <property type="match status" value="1"/>
</dbReference>
<feature type="domain" description="RING-type" evidence="7">
    <location>
        <begin position="26"/>
        <end position="68"/>
    </location>
</feature>
<dbReference type="InterPro" id="IPR013083">
    <property type="entry name" value="Znf_RING/FYVE/PHD"/>
</dbReference>
<dbReference type="InterPro" id="IPR001965">
    <property type="entry name" value="Znf_PHD"/>
</dbReference>
<keyword evidence="5" id="KW-0175">Coiled coil</keyword>
<dbReference type="PROSITE" id="PS50089">
    <property type="entry name" value="ZF_RING_2"/>
    <property type="match status" value="1"/>
</dbReference>
<organism evidence="8 9">
    <name type="scientific">Blepharisma stoltei</name>
    <dbReference type="NCBI Taxonomy" id="1481888"/>
    <lineage>
        <taxon>Eukaryota</taxon>
        <taxon>Sar</taxon>
        <taxon>Alveolata</taxon>
        <taxon>Ciliophora</taxon>
        <taxon>Postciliodesmatophora</taxon>
        <taxon>Heterotrichea</taxon>
        <taxon>Heterotrichida</taxon>
        <taxon>Blepharismidae</taxon>
        <taxon>Blepharisma</taxon>
    </lineage>
</organism>
<dbReference type="InterPro" id="IPR011011">
    <property type="entry name" value="Znf_FYVE_PHD"/>
</dbReference>
<dbReference type="AlphaFoldDB" id="A0AAU9J1F4"/>
<evidence type="ECO:0000259" key="6">
    <source>
        <dbReference type="PROSITE" id="PS50016"/>
    </source>
</evidence>
<evidence type="ECO:0000256" key="1">
    <source>
        <dbReference type="ARBA" id="ARBA00022723"/>
    </source>
</evidence>
<evidence type="ECO:0000259" key="7">
    <source>
        <dbReference type="PROSITE" id="PS50089"/>
    </source>
</evidence>
<name>A0AAU9J1F4_9CILI</name>
<dbReference type="PROSITE" id="PS50016">
    <property type="entry name" value="ZF_PHD_2"/>
    <property type="match status" value="1"/>
</dbReference>
<dbReference type="InterPro" id="IPR019787">
    <property type="entry name" value="Znf_PHD-finger"/>
</dbReference>
<keyword evidence="2 4" id="KW-0863">Zinc-finger</keyword>
<evidence type="ECO:0008006" key="10">
    <source>
        <dbReference type="Google" id="ProtNLM"/>
    </source>
</evidence>
<sequence>MMNKITRYLKKIDGDIKPAPKVDNRCLVCLESIDEWSRCTLNDCGHDQFCYTCISRWSEITNKCPLCNKRFYYYSSVGSSELAYIGQDRDQPNTLDEEIYRDIICQVCRLSTGEETMLLCDACDNGYHTDCINLKHIPILEEWFCEKCIKKKSKAKQKKQHEEMQKAAKDGIKFEDYSTCKKRKARKKKAGKKKVKKAEVVKNDDLLSEVACSIIKIAQKKEIKVDDAEKDGDLLKEAIRSKKKVAQKKETKADAEEKDSELLKEAICSKKKVAKKKEVKTEDTEKNDDLLKDAICKKRKIGKRKEIKIEVMVEKFKRSARAKNNESAQAAWNEQYVFY</sequence>
<evidence type="ECO:0000256" key="3">
    <source>
        <dbReference type="ARBA" id="ARBA00022833"/>
    </source>
</evidence>
<dbReference type="SUPFAM" id="SSF57850">
    <property type="entry name" value="RING/U-box"/>
    <property type="match status" value="1"/>
</dbReference>
<dbReference type="Gene3D" id="3.30.40.10">
    <property type="entry name" value="Zinc/RING finger domain, C3HC4 (zinc finger)"/>
    <property type="match status" value="2"/>
</dbReference>
<keyword evidence="9" id="KW-1185">Reference proteome</keyword>
<dbReference type="InterPro" id="IPR001841">
    <property type="entry name" value="Znf_RING"/>
</dbReference>
<comment type="caution">
    <text evidence="8">The sequence shown here is derived from an EMBL/GenBank/DDBJ whole genome shotgun (WGS) entry which is preliminary data.</text>
</comment>
<protein>
    <recommendedName>
        <fullName evidence="10">PHD and RING finger domain-containing protein 1</fullName>
    </recommendedName>
</protein>
<feature type="coiled-coil region" evidence="5">
    <location>
        <begin position="238"/>
        <end position="266"/>
    </location>
</feature>
<dbReference type="Pfam" id="PF13639">
    <property type="entry name" value="zf-RING_2"/>
    <property type="match status" value="1"/>
</dbReference>
<dbReference type="Proteomes" id="UP001162131">
    <property type="component" value="Unassembled WGS sequence"/>
</dbReference>
<evidence type="ECO:0000256" key="4">
    <source>
        <dbReference type="PROSITE-ProRule" id="PRU00175"/>
    </source>
</evidence>
<dbReference type="InterPro" id="IPR019786">
    <property type="entry name" value="Zinc_finger_PHD-type_CS"/>
</dbReference>
<reference evidence="8" key="1">
    <citation type="submission" date="2021-09" db="EMBL/GenBank/DDBJ databases">
        <authorList>
            <consortium name="AG Swart"/>
            <person name="Singh M."/>
            <person name="Singh A."/>
            <person name="Seah K."/>
            <person name="Emmerich C."/>
        </authorList>
    </citation>
    <scope>NUCLEOTIDE SEQUENCE</scope>
    <source>
        <strain evidence="8">ATCC30299</strain>
    </source>
</reference>
<evidence type="ECO:0000313" key="8">
    <source>
        <dbReference type="EMBL" id="CAG9315596.1"/>
    </source>
</evidence>
<dbReference type="EMBL" id="CAJZBQ010000014">
    <property type="protein sequence ID" value="CAG9315596.1"/>
    <property type="molecule type" value="Genomic_DNA"/>
</dbReference>
<dbReference type="Pfam" id="PF00628">
    <property type="entry name" value="PHD"/>
    <property type="match status" value="1"/>
</dbReference>